<feature type="transmembrane region" description="Helical" evidence="2">
    <location>
        <begin position="206"/>
        <end position="227"/>
    </location>
</feature>
<proteinExistence type="predicted"/>
<feature type="transmembrane region" description="Helical" evidence="2">
    <location>
        <begin position="290"/>
        <end position="310"/>
    </location>
</feature>
<keyword evidence="6" id="KW-1185">Reference proteome</keyword>
<feature type="region of interest" description="Disordered" evidence="1">
    <location>
        <begin position="482"/>
        <end position="540"/>
    </location>
</feature>
<keyword evidence="2" id="KW-0472">Membrane</keyword>
<feature type="transmembrane region" description="Helical" evidence="2">
    <location>
        <begin position="258"/>
        <end position="278"/>
    </location>
</feature>
<evidence type="ECO:0000313" key="6">
    <source>
        <dbReference type="Proteomes" id="UP001465755"/>
    </source>
</evidence>
<dbReference type="InterPro" id="IPR029058">
    <property type="entry name" value="AB_hydrolase_fold"/>
</dbReference>
<feature type="transmembrane region" description="Helical" evidence="2">
    <location>
        <begin position="322"/>
        <end position="344"/>
    </location>
</feature>
<dbReference type="InterPro" id="IPR051218">
    <property type="entry name" value="Sec_MonoDiacylglyc_Lipase"/>
</dbReference>
<evidence type="ECO:0000256" key="3">
    <source>
        <dbReference type="SAM" id="SignalP"/>
    </source>
</evidence>
<dbReference type="CDD" id="cd00519">
    <property type="entry name" value="Lipase_3"/>
    <property type="match status" value="1"/>
</dbReference>
<keyword evidence="2" id="KW-1133">Transmembrane helix</keyword>
<protein>
    <recommendedName>
        <fullName evidence="4">Fungal lipase-type domain-containing protein</fullName>
    </recommendedName>
</protein>
<feature type="domain" description="Fungal lipase-type" evidence="4">
    <location>
        <begin position="604"/>
        <end position="747"/>
    </location>
</feature>
<feature type="transmembrane region" description="Helical" evidence="2">
    <location>
        <begin position="158"/>
        <end position="178"/>
    </location>
</feature>
<name>A0AAW1PK85_9CHLO</name>
<dbReference type="Gene3D" id="3.40.50.1820">
    <property type="entry name" value="alpha/beta hydrolase"/>
    <property type="match status" value="1"/>
</dbReference>
<dbReference type="SUPFAM" id="SSF53474">
    <property type="entry name" value="alpha/beta-Hydrolases"/>
    <property type="match status" value="1"/>
</dbReference>
<dbReference type="AlphaFoldDB" id="A0AAW1PK85"/>
<feature type="compositionally biased region" description="Polar residues" evidence="1">
    <location>
        <begin position="482"/>
        <end position="502"/>
    </location>
</feature>
<accession>A0AAW1PK85</accession>
<dbReference type="PANTHER" id="PTHR45856">
    <property type="entry name" value="ALPHA/BETA-HYDROLASES SUPERFAMILY PROTEIN"/>
    <property type="match status" value="1"/>
</dbReference>
<dbReference type="GO" id="GO:0006629">
    <property type="term" value="P:lipid metabolic process"/>
    <property type="evidence" value="ECO:0007669"/>
    <property type="project" value="InterPro"/>
</dbReference>
<organism evidence="5 6">
    <name type="scientific">Symbiochloris irregularis</name>
    <dbReference type="NCBI Taxonomy" id="706552"/>
    <lineage>
        <taxon>Eukaryota</taxon>
        <taxon>Viridiplantae</taxon>
        <taxon>Chlorophyta</taxon>
        <taxon>core chlorophytes</taxon>
        <taxon>Trebouxiophyceae</taxon>
        <taxon>Trebouxiales</taxon>
        <taxon>Trebouxiaceae</taxon>
        <taxon>Symbiochloris</taxon>
    </lineage>
</organism>
<feature type="transmembrane region" description="Helical" evidence="2">
    <location>
        <begin position="117"/>
        <end position="137"/>
    </location>
</feature>
<evidence type="ECO:0000313" key="5">
    <source>
        <dbReference type="EMBL" id="KAK9808474.1"/>
    </source>
</evidence>
<evidence type="ECO:0000259" key="4">
    <source>
        <dbReference type="Pfam" id="PF01764"/>
    </source>
</evidence>
<dbReference type="Pfam" id="PF01764">
    <property type="entry name" value="Lipase_3"/>
    <property type="match status" value="1"/>
</dbReference>
<feature type="region of interest" description="Disordered" evidence="1">
    <location>
        <begin position="843"/>
        <end position="863"/>
    </location>
</feature>
<comment type="caution">
    <text evidence="5">The sequence shown here is derived from an EMBL/GenBank/DDBJ whole genome shotgun (WGS) entry which is preliminary data.</text>
</comment>
<dbReference type="InterPro" id="IPR002921">
    <property type="entry name" value="Fungal_lipase-type"/>
</dbReference>
<keyword evidence="2" id="KW-0812">Transmembrane</keyword>
<feature type="region of interest" description="Disordered" evidence="1">
    <location>
        <begin position="418"/>
        <end position="469"/>
    </location>
</feature>
<dbReference type="Proteomes" id="UP001465755">
    <property type="component" value="Unassembled WGS sequence"/>
</dbReference>
<feature type="compositionally biased region" description="Acidic residues" evidence="1">
    <location>
        <begin position="514"/>
        <end position="527"/>
    </location>
</feature>
<evidence type="ECO:0000256" key="1">
    <source>
        <dbReference type="SAM" id="MobiDB-lite"/>
    </source>
</evidence>
<feature type="signal peptide" evidence="3">
    <location>
        <begin position="1"/>
        <end position="22"/>
    </location>
</feature>
<sequence>MPGLRILVYLCVLNLLRASARTGDQYARGREKVKGCVPQYSLARSIGPQHGGKGDGEGQLVVLRVETASSREAKVAASVVAIATLLGVIAVITLTVLKLTKSHKEPFQLIHGDAYNATAMALAGTLLLVLGTRTSFFGFRIFKTWQRGDIWKQRRKRVAGLAFAAACVQITNLFFWFLPNTYIVAGLAKTPPDCRWFSEVTNACGVLRWTCWNTLLLLFLIMGHSLLEWRPRNVSKNSPDYHRLLILDAPIWIHFWKLPLWVAAEICAVFILSPNWIASKRASEGPVLQLQGVLLVFKFISITTVVLWFVNGNTCWSYITTWTGLLPLQVVGAALVWQLCWLYMPKDPKSDMLMQAVLQEFAWTEASLPDRLAERLAYQGSGHKLDEEPMFCLETAMKLQRWSTLAYTKLGQEAFKEHASASGGGRGCEEDPERAEGDGAGHSRQGSGNGSWSAKALAPEGSGNAGAAPGLVELWSDHMRSKSTVLDRSSTPPNGLRQNRQGSIGGASTVGSEYSEDESSRDGDEEMMSMPSGEGDQEELGELEEQALHGKSRKGRKRKSLKKVNVREQLAKCMQLFDLEDIHMFWDPTLETKAIMGWSKKTVVLAFRGTASITNALSDLRVWRTVHPPRRGIYMMGSQPLVHSGFYKAWVARGLDTQVLSFLQELYDSGQVDEDARVCVTGHSLGGALAVLAAHDIGFKLRTRPHRLQVYTYGCAYPGNHAFCREFDERIHDCWHIIHGQDPIPKAGKFLILSKRPGHRVLINRRGEIVVRPNPLELQIQSGQNVSHHWLLSYGAAMTALCLAQYSTTGIEGGIEGVQALWRLPWLQPDLKKAGIDGSKGADLPPLCEDHEGNHDNEDDCNV</sequence>
<evidence type="ECO:0000256" key="2">
    <source>
        <dbReference type="SAM" id="Phobius"/>
    </source>
</evidence>
<gene>
    <name evidence="5" type="ORF">WJX73_010216</name>
</gene>
<feature type="transmembrane region" description="Helical" evidence="2">
    <location>
        <begin position="75"/>
        <end position="97"/>
    </location>
</feature>
<dbReference type="EMBL" id="JALJOQ010000023">
    <property type="protein sequence ID" value="KAK9808474.1"/>
    <property type="molecule type" value="Genomic_DNA"/>
</dbReference>
<reference evidence="5 6" key="1">
    <citation type="journal article" date="2024" name="Nat. Commun.">
        <title>Phylogenomics reveals the evolutionary origins of lichenization in chlorophyte algae.</title>
        <authorList>
            <person name="Puginier C."/>
            <person name="Libourel C."/>
            <person name="Otte J."/>
            <person name="Skaloud P."/>
            <person name="Haon M."/>
            <person name="Grisel S."/>
            <person name="Petersen M."/>
            <person name="Berrin J.G."/>
            <person name="Delaux P.M."/>
            <person name="Dal Grande F."/>
            <person name="Keller J."/>
        </authorList>
    </citation>
    <scope>NUCLEOTIDE SEQUENCE [LARGE SCALE GENOMIC DNA]</scope>
    <source>
        <strain evidence="5 6">SAG 2036</strain>
    </source>
</reference>
<feature type="chain" id="PRO_5043710533" description="Fungal lipase-type domain-containing protein" evidence="3">
    <location>
        <begin position="23"/>
        <end position="863"/>
    </location>
</feature>
<keyword evidence="3" id="KW-0732">Signal</keyword>
<dbReference type="PANTHER" id="PTHR45856:SF24">
    <property type="entry name" value="FUNGAL LIPASE-LIKE DOMAIN-CONTAINING PROTEIN"/>
    <property type="match status" value="1"/>
</dbReference>